<evidence type="ECO:0000313" key="1">
    <source>
        <dbReference type="EMBL" id="MFD2570929.1"/>
    </source>
</evidence>
<name>A0ABW5M3P8_9BACT</name>
<dbReference type="SUPFAM" id="SSF53756">
    <property type="entry name" value="UDP-Glycosyltransferase/glycogen phosphorylase"/>
    <property type="match status" value="1"/>
</dbReference>
<dbReference type="EC" id="2.4.-.-" evidence="1"/>
<dbReference type="Pfam" id="PF13692">
    <property type="entry name" value="Glyco_trans_1_4"/>
    <property type="match status" value="1"/>
</dbReference>
<dbReference type="Proteomes" id="UP001597469">
    <property type="component" value="Unassembled WGS sequence"/>
</dbReference>
<dbReference type="EMBL" id="JBHULN010000005">
    <property type="protein sequence ID" value="MFD2570929.1"/>
    <property type="molecule type" value="Genomic_DNA"/>
</dbReference>
<dbReference type="Gene3D" id="3.40.50.11010">
    <property type="match status" value="1"/>
</dbReference>
<dbReference type="Gene3D" id="3.40.50.2000">
    <property type="entry name" value="Glycogen Phosphorylase B"/>
    <property type="match status" value="1"/>
</dbReference>
<proteinExistence type="predicted"/>
<gene>
    <name evidence="1" type="ORF">ACFSUS_09815</name>
</gene>
<dbReference type="PANTHER" id="PTHR12526">
    <property type="entry name" value="GLYCOSYLTRANSFERASE"/>
    <property type="match status" value="1"/>
</dbReference>
<dbReference type="RefSeq" id="WP_381522037.1">
    <property type="nucleotide sequence ID" value="NZ_JBHULN010000005.1"/>
</dbReference>
<sequence length="405" mass="46193">MQQFDSIVCLGQTTWEGDYQKAVVQLMTELSVRHRVLYVDYQYTLKDWAMGVAGRQDMPVRASMRLASPLTKKTFENGSEVYVWTPPLMLPINWMPPKPHDLLVQQNVSRLVKGLRQIMQQLNMTRPLVINGLNPVFGLPMLNQLNECATIYYCFDEINIINWMSRHGSRYEPAYLKQVDAVVTTSETLRRSKSELQPNAYCVKNGVNFELFNQAHQIAQQQPPDRPVVGYLGTADNRINIDLVDYCVRTMPDVIFQFVGEVNEPALKQRLSQYSNVTFTPPHQPADLPPLLAQMKAAMIPFVCNEHTYTIYPLKINEYLAAGLPVVATPFSILDDFNGVVELADQPAQFAQALRRALADDSDQRLNERITMAKANSWQKRAEEFEAVIRQVQAAWTPDPVTERL</sequence>
<organism evidence="1 2">
    <name type="scientific">Spirosoma soli</name>
    <dbReference type="NCBI Taxonomy" id="1770529"/>
    <lineage>
        <taxon>Bacteria</taxon>
        <taxon>Pseudomonadati</taxon>
        <taxon>Bacteroidota</taxon>
        <taxon>Cytophagia</taxon>
        <taxon>Cytophagales</taxon>
        <taxon>Cytophagaceae</taxon>
        <taxon>Spirosoma</taxon>
    </lineage>
</organism>
<dbReference type="GO" id="GO:0016757">
    <property type="term" value="F:glycosyltransferase activity"/>
    <property type="evidence" value="ECO:0007669"/>
    <property type="project" value="UniProtKB-KW"/>
</dbReference>
<accession>A0ABW5M3P8</accession>
<reference evidence="2" key="1">
    <citation type="journal article" date="2019" name="Int. J. Syst. Evol. Microbiol.">
        <title>The Global Catalogue of Microorganisms (GCM) 10K type strain sequencing project: providing services to taxonomists for standard genome sequencing and annotation.</title>
        <authorList>
            <consortium name="The Broad Institute Genomics Platform"/>
            <consortium name="The Broad Institute Genome Sequencing Center for Infectious Disease"/>
            <person name="Wu L."/>
            <person name="Ma J."/>
        </authorList>
    </citation>
    <scope>NUCLEOTIDE SEQUENCE [LARGE SCALE GENOMIC DNA]</scope>
    <source>
        <strain evidence="2">KCTC 42805</strain>
    </source>
</reference>
<protein>
    <submittedName>
        <fullName evidence="1">Glycosyltransferase</fullName>
        <ecNumber evidence="1">2.4.-.-</ecNumber>
    </submittedName>
</protein>
<evidence type="ECO:0000313" key="2">
    <source>
        <dbReference type="Proteomes" id="UP001597469"/>
    </source>
</evidence>
<keyword evidence="1" id="KW-0808">Transferase</keyword>
<comment type="caution">
    <text evidence="1">The sequence shown here is derived from an EMBL/GenBank/DDBJ whole genome shotgun (WGS) entry which is preliminary data.</text>
</comment>
<keyword evidence="1" id="KW-0328">Glycosyltransferase</keyword>
<keyword evidence="2" id="KW-1185">Reference proteome</keyword>